<keyword evidence="1" id="KW-0732">Signal</keyword>
<feature type="chain" id="PRO_5016961142" evidence="1">
    <location>
        <begin position="25"/>
        <end position="270"/>
    </location>
</feature>
<dbReference type="OrthoDB" id="9808254at2"/>
<protein>
    <submittedName>
        <fullName evidence="2">DUF1223 domain-containing protein</fullName>
    </submittedName>
</protein>
<dbReference type="Proteomes" id="UP000252357">
    <property type="component" value="Unassembled WGS sequence"/>
</dbReference>
<evidence type="ECO:0000256" key="1">
    <source>
        <dbReference type="SAM" id="SignalP"/>
    </source>
</evidence>
<gene>
    <name evidence="2" type="ORF">DU000_06290</name>
</gene>
<dbReference type="EMBL" id="QPGB01000002">
    <property type="protein sequence ID" value="RCS58418.1"/>
    <property type="molecule type" value="Genomic_DNA"/>
</dbReference>
<comment type="caution">
    <text evidence="2">The sequence shown here is derived from an EMBL/GenBank/DDBJ whole genome shotgun (WGS) entry which is preliminary data.</text>
</comment>
<dbReference type="SUPFAM" id="SSF52833">
    <property type="entry name" value="Thioredoxin-like"/>
    <property type="match status" value="1"/>
</dbReference>
<dbReference type="PANTHER" id="PTHR36057:SF1">
    <property type="entry name" value="LIPOPROTEIN LIPID ATTACHMENT SITE-LIKE PROTEIN, PUTATIVE (DUF1223)-RELATED"/>
    <property type="match status" value="1"/>
</dbReference>
<name>A0A368L4A9_9BURK</name>
<dbReference type="PANTHER" id="PTHR36057">
    <property type="match status" value="1"/>
</dbReference>
<reference evidence="2 3" key="1">
    <citation type="journal article" date="2018" name="Int. J. Syst. Evol. Microbiol.">
        <title>Parvibium lacunae gen. nov., sp. nov., a new member of the family Alcaligenaceae isolated from a freshwater pond.</title>
        <authorList>
            <person name="Chen W.M."/>
            <person name="Xie P.B."/>
            <person name="Hsu M.Y."/>
            <person name="Sheu S.Y."/>
        </authorList>
    </citation>
    <scope>NUCLEOTIDE SEQUENCE [LARGE SCALE GENOMIC DNA]</scope>
    <source>
        <strain evidence="2 3">KMB9</strain>
    </source>
</reference>
<evidence type="ECO:0000313" key="2">
    <source>
        <dbReference type="EMBL" id="RCS58418.1"/>
    </source>
</evidence>
<sequence>MQRTQRLRIAAMLILGHAYLPAIAQTSAACASSSPLQRVPLVELYTSEGCSSCPPAEAWLAEVAPRYRGKIVALAWHVDYWDQLGWRDPYANKRFTARQRELAQQNRSRSIYTPGLFINGIEFGPDASPESFHGLIQRWQTRNSDYQLHLSWQTPHQATIKIQPVTTGQITPSNPPLVHLVLFQSDLQQTISQGENRGRTLTHHYVVRHWFEPQRLEQATLTRTIQLNDALLSPLAATTSPYGLAAFLQDPVSGQILQSWSQTVCSRKGT</sequence>
<dbReference type="PROSITE" id="PS51257">
    <property type="entry name" value="PROKAR_LIPOPROTEIN"/>
    <property type="match status" value="1"/>
</dbReference>
<organism evidence="2 3">
    <name type="scientific">Parvibium lacunae</name>
    <dbReference type="NCBI Taxonomy" id="1888893"/>
    <lineage>
        <taxon>Bacteria</taxon>
        <taxon>Pseudomonadati</taxon>
        <taxon>Pseudomonadota</taxon>
        <taxon>Betaproteobacteria</taxon>
        <taxon>Burkholderiales</taxon>
        <taxon>Alcaligenaceae</taxon>
        <taxon>Parvibium</taxon>
    </lineage>
</organism>
<keyword evidence="3" id="KW-1185">Reference proteome</keyword>
<dbReference type="RefSeq" id="WP_114402501.1">
    <property type="nucleotide sequence ID" value="NZ_QPGB01000002.1"/>
</dbReference>
<feature type="signal peptide" evidence="1">
    <location>
        <begin position="1"/>
        <end position="24"/>
    </location>
</feature>
<accession>A0A368L4A9</accession>
<dbReference type="InterPro" id="IPR010634">
    <property type="entry name" value="DUF1223"/>
</dbReference>
<evidence type="ECO:0000313" key="3">
    <source>
        <dbReference type="Proteomes" id="UP000252357"/>
    </source>
</evidence>
<dbReference type="AlphaFoldDB" id="A0A368L4A9"/>
<dbReference type="InterPro" id="IPR036249">
    <property type="entry name" value="Thioredoxin-like_sf"/>
</dbReference>
<proteinExistence type="predicted"/>
<dbReference type="Pfam" id="PF06764">
    <property type="entry name" value="DUF1223"/>
    <property type="match status" value="1"/>
</dbReference>